<evidence type="ECO:0000313" key="1">
    <source>
        <dbReference type="EMBL" id="KKN19933.1"/>
    </source>
</evidence>
<sequence>MLWPRKKYSLRNCNPPEKMKRKWINDMDFKDVVPIWNWGKNKWVDLSLLRRFLYRNKISCEHLYSGQEMENSLKRVRRDPSIKPASIKQKQVNRFDFLDI</sequence>
<organism evidence="1">
    <name type="scientific">marine sediment metagenome</name>
    <dbReference type="NCBI Taxonomy" id="412755"/>
    <lineage>
        <taxon>unclassified sequences</taxon>
        <taxon>metagenomes</taxon>
        <taxon>ecological metagenomes</taxon>
    </lineage>
</organism>
<dbReference type="AlphaFoldDB" id="A0A0F9RRH1"/>
<accession>A0A0F9RRH1</accession>
<proteinExistence type="predicted"/>
<reference evidence="1" key="1">
    <citation type="journal article" date="2015" name="Nature">
        <title>Complex archaea that bridge the gap between prokaryotes and eukaryotes.</title>
        <authorList>
            <person name="Spang A."/>
            <person name="Saw J.H."/>
            <person name="Jorgensen S.L."/>
            <person name="Zaremba-Niedzwiedzka K."/>
            <person name="Martijn J."/>
            <person name="Lind A.E."/>
            <person name="van Eijk R."/>
            <person name="Schleper C."/>
            <person name="Guy L."/>
            <person name="Ettema T.J."/>
        </authorList>
    </citation>
    <scope>NUCLEOTIDE SEQUENCE</scope>
</reference>
<comment type="caution">
    <text evidence="1">The sequence shown here is derived from an EMBL/GenBank/DDBJ whole genome shotgun (WGS) entry which is preliminary data.</text>
</comment>
<gene>
    <name evidence="1" type="ORF">LCGC14_0940620</name>
</gene>
<dbReference type="EMBL" id="LAZR01003288">
    <property type="protein sequence ID" value="KKN19933.1"/>
    <property type="molecule type" value="Genomic_DNA"/>
</dbReference>
<protein>
    <submittedName>
        <fullName evidence="1">Uncharacterized protein</fullName>
    </submittedName>
</protein>
<name>A0A0F9RRH1_9ZZZZ</name>